<dbReference type="Pfam" id="PF05598">
    <property type="entry name" value="DUF772"/>
    <property type="match status" value="1"/>
</dbReference>
<name>A0ABW3ZU73_9BACI</name>
<organism evidence="2 3">
    <name type="scientific">Lentibacillus salinarum</name>
    <dbReference type="NCBI Taxonomy" id="446820"/>
    <lineage>
        <taxon>Bacteria</taxon>
        <taxon>Bacillati</taxon>
        <taxon>Bacillota</taxon>
        <taxon>Bacilli</taxon>
        <taxon>Bacillales</taxon>
        <taxon>Bacillaceae</taxon>
        <taxon>Lentibacillus</taxon>
    </lineage>
</organism>
<dbReference type="InterPro" id="IPR008490">
    <property type="entry name" value="Transposase_InsH_N"/>
</dbReference>
<keyword evidence="3" id="KW-1185">Reference proteome</keyword>
<dbReference type="EMBL" id="JBHTNH010000020">
    <property type="protein sequence ID" value="MFD1361956.1"/>
    <property type="molecule type" value="Genomic_DNA"/>
</dbReference>
<proteinExistence type="predicted"/>
<comment type="caution">
    <text evidence="2">The sequence shown here is derived from an EMBL/GenBank/DDBJ whole genome shotgun (WGS) entry which is preliminary data.</text>
</comment>
<feature type="domain" description="Transposase InsH N-terminal" evidence="1">
    <location>
        <begin position="1"/>
        <end position="52"/>
    </location>
</feature>
<dbReference type="Proteomes" id="UP001597178">
    <property type="component" value="Unassembled WGS sequence"/>
</dbReference>
<reference evidence="3" key="1">
    <citation type="journal article" date="2019" name="Int. J. Syst. Evol. Microbiol.">
        <title>The Global Catalogue of Microorganisms (GCM) 10K type strain sequencing project: providing services to taxonomists for standard genome sequencing and annotation.</title>
        <authorList>
            <consortium name="The Broad Institute Genomics Platform"/>
            <consortium name="The Broad Institute Genome Sequencing Center for Infectious Disease"/>
            <person name="Wu L."/>
            <person name="Ma J."/>
        </authorList>
    </citation>
    <scope>NUCLEOTIDE SEQUENCE [LARGE SCALE GENOMIC DNA]</scope>
    <source>
        <strain evidence="3">CCUG 54822</strain>
    </source>
</reference>
<sequence length="98" mass="11220">MVVRLVVLKYLFDHSERELFEMLPMHAGYLWFCGLEFESSLPDRTTLVKTRALWCHNSIFENIMTHVVISVLLPDSSAPMFIPVIDGTQVRANASIHS</sequence>
<evidence type="ECO:0000313" key="3">
    <source>
        <dbReference type="Proteomes" id="UP001597178"/>
    </source>
</evidence>
<protein>
    <submittedName>
        <fullName evidence="2">Transposase</fullName>
    </submittedName>
</protein>
<dbReference type="RefSeq" id="WP_382400021.1">
    <property type="nucleotide sequence ID" value="NZ_JBHTNH010000020.1"/>
</dbReference>
<evidence type="ECO:0000259" key="1">
    <source>
        <dbReference type="Pfam" id="PF05598"/>
    </source>
</evidence>
<gene>
    <name evidence="2" type="ORF">ACFQ4A_09845</name>
</gene>
<accession>A0ABW3ZU73</accession>
<evidence type="ECO:0000313" key="2">
    <source>
        <dbReference type="EMBL" id="MFD1361956.1"/>
    </source>
</evidence>